<name>A0A8J3JIS6_9ACTN</name>
<keyword evidence="2" id="KW-0732">Signal</keyword>
<evidence type="ECO:0008006" key="5">
    <source>
        <dbReference type="Google" id="ProtNLM"/>
    </source>
</evidence>
<evidence type="ECO:0000256" key="1">
    <source>
        <dbReference type="SAM" id="MobiDB-lite"/>
    </source>
</evidence>
<comment type="caution">
    <text evidence="3">The sequence shown here is derived from an EMBL/GenBank/DDBJ whole genome shotgun (WGS) entry which is preliminary data.</text>
</comment>
<keyword evidence="4" id="KW-1185">Reference proteome</keyword>
<protein>
    <recommendedName>
        <fullName evidence="5">Lipoprotein</fullName>
    </recommendedName>
</protein>
<sequence>MRRVLATATLGLALLGMAACADPETPSATASSGAPAASSAAPAPAASPMDKTAACEAYMKAESSIKTQLMKLMTEAAAIKADPAKAQQALADLTKAFGEFEAGIAPIAAGATDPELKAAVEADLAVVKKLPADLAATGGDVDKIMAYFEGPAFASAGEKVYALCGK</sequence>
<dbReference type="PROSITE" id="PS51257">
    <property type="entry name" value="PROKAR_LIPOPROTEIN"/>
    <property type="match status" value="1"/>
</dbReference>
<proteinExistence type="predicted"/>
<gene>
    <name evidence="3" type="ORF">Cba03nite_69110</name>
</gene>
<feature type="compositionally biased region" description="Low complexity" evidence="1">
    <location>
        <begin position="26"/>
        <end position="47"/>
    </location>
</feature>
<feature type="region of interest" description="Disordered" evidence="1">
    <location>
        <begin position="25"/>
        <end position="47"/>
    </location>
</feature>
<reference evidence="3 4" key="1">
    <citation type="submission" date="2021-01" db="EMBL/GenBank/DDBJ databases">
        <title>Whole genome shotgun sequence of Catellatospora bangladeshensis NBRC 107357.</title>
        <authorList>
            <person name="Komaki H."/>
            <person name="Tamura T."/>
        </authorList>
    </citation>
    <scope>NUCLEOTIDE SEQUENCE [LARGE SCALE GENOMIC DNA]</scope>
    <source>
        <strain evidence="3 4">NBRC 107357</strain>
    </source>
</reference>
<dbReference type="AlphaFoldDB" id="A0A8J3JIS6"/>
<dbReference type="EMBL" id="BONF01000048">
    <property type="protein sequence ID" value="GIF85562.1"/>
    <property type="molecule type" value="Genomic_DNA"/>
</dbReference>
<feature type="signal peptide" evidence="2">
    <location>
        <begin position="1"/>
        <end position="21"/>
    </location>
</feature>
<evidence type="ECO:0000313" key="4">
    <source>
        <dbReference type="Proteomes" id="UP000601223"/>
    </source>
</evidence>
<dbReference type="Proteomes" id="UP000601223">
    <property type="component" value="Unassembled WGS sequence"/>
</dbReference>
<accession>A0A8J3JIS6</accession>
<feature type="chain" id="PRO_5035257904" description="Lipoprotein" evidence="2">
    <location>
        <begin position="22"/>
        <end position="166"/>
    </location>
</feature>
<dbReference type="RefSeq" id="WP_203755660.1">
    <property type="nucleotide sequence ID" value="NZ_BONF01000048.1"/>
</dbReference>
<organism evidence="3 4">
    <name type="scientific">Catellatospora bangladeshensis</name>
    <dbReference type="NCBI Taxonomy" id="310355"/>
    <lineage>
        <taxon>Bacteria</taxon>
        <taxon>Bacillati</taxon>
        <taxon>Actinomycetota</taxon>
        <taxon>Actinomycetes</taxon>
        <taxon>Micromonosporales</taxon>
        <taxon>Micromonosporaceae</taxon>
        <taxon>Catellatospora</taxon>
    </lineage>
</organism>
<evidence type="ECO:0000256" key="2">
    <source>
        <dbReference type="SAM" id="SignalP"/>
    </source>
</evidence>
<evidence type="ECO:0000313" key="3">
    <source>
        <dbReference type="EMBL" id="GIF85562.1"/>
    </source>
</evidence>